<evidence type="ECO:0000259" key="1">
    <source>
        <dbReference type="Pfam" id="PF14088"/>
    </source>
</evidence>
<dbReference type="Gene3D" id="3.40.1350.10">
    <property type="match status" value="1"/>
</dbReference>
<reference evidence="2 3" key="1">
    <citation type="submission" date="2020-04" db="EMBL/GenBank/DDBJ databases">
        <title>Massilia sp. RP-1-19 isolated from soil.</title>
        <authorList>
            <person name="Dahal R.H."/>
        </authorList>
    </citation>
    <scope>NUCLEOTIDE SEQUENCE [LARGE SCALE GENOMIC DNA]</scope>
    <source>
        <strain evidence="2 3">RP-1-19</strain>
    </source>
</reference>
<sequence length="335" mass="37367">MEFGKIQLVALREIWTGEATHFTPWLAQNLSVISEKLGMDLDLETVEGNAGDFSADIVARDLSTGRLVVIENQFGKTDHKHLGQIITYSSVLGAGVVVWIAEAIRAEHKSAIDFLNQNLKAGLQLFAIEVSVIRIDDSKPAYVFNTICAPSEAQVSVTDGVKGDSDTGQKYRTYFQGLIDELRTVHKFTNAKAGQPQNWYDFSSENSKIYRYSTSFAQGGRVRAEVYIDCGDKIKNEALFDLLYSQRDGIQAEFGIGELKWERLDAKRSCRIAVYRDGDIDVDTGVLAEIRKWAIENLLRLKATFPKRFTAALATVNVQAQTNFNEDTSPPLLVQ</sequence>
<name>A0A848HVL7_9BURK</name>
<dbReference type="GO" id="GO:0003676">
    <property type="term" value="F:nucleic acid binding"/>
    <property type="evidence" value="ECO:0007669"/>
    <property type="project" value="InterPro"/>
</dbReference>
<evidence type="ECO:0000313" key="3">
    <source>
        <dbReference type="Proteomes" id="UP000583752"/>
    </source>
</evidence>
<protein>
    <submittedName>
        <fullName evidence="2">DUF4268 domain-containing protein</fullName>
    </submittedName>
</protein>
<evidence type="ECO:0000313" key="2">
    <source>
        <dbReference type="EMBL" id="NML62788.1"/>
    </source>
</evidence>
<accession>A0A848HVL7</accession>
<dbReference type="RefSeq" id="WP_169468087.1">
    <property type="nucleotide sequence ID" value="NZ_JABBGG010000010.1"/>
</dbReference>
<dbReference type="InterPro" id="IPR025364">
    <property type="entry name" value="DUF4268"/>
</dbReference>
<proteinExistence type="predicted"/>
<organism evidence="2 3">
    <name type="scientific">Massilia polaris</name>
    <dbReference type="NCBI Taxonomy" id="2728846"/>
    <lineage>
        <taxon>Bacteria</taxon>
        <taxon>Pseudomonadati</taxon>
        <taxon>Pseudomonadota</taxon>
        <taxon>Betaproteobacteria</taxon>
        <taxon>Burkholderiales</taxon>
        <taxon>Oxalobacteraceae</taxon>
        <taxon>Telluria group</taxon>
        <taxon>Massilia</taxon>
    </lineage>
</organism>
<feature type="domain" description="DUF4268" evidence="1">
    <location>
        <begin position="171"/>
        <end position="307"/>
    </location>
</feature>
<dbReference type="EMBL" id="JABBGG010000010">
    <property type="protein sequence ID" value="NML62788.1"/>
    <property type="molecule type" value="Genomic_DNA"/>
</dbReference>
<keyword evidence="3" id="KW-1185">Reference proteome</keyword>
<dbReference type="AlphaFoldDB" id="A0A848HVL7"/>
<comment type="caution">
    <text evidence="2">The sequence shown here is derived from an EMBL/GenBank/DDBJ whole genome shotgun (WGS) entry which is preliminary data.</text>
</comment>
<dbReference type="InterPro" id="IPR011856">
    <property type="entry name" value="tRNA_endonuc-like_dom_sf"/>
</dbReference>
<gene>
    <name evidence="2" type="ORF">HHL21_17220</name>
</gene>
<dbReference type="Pfam" id="PF14088">
    <property type="entry name" value="DUF4268"/>
    <property type="match status" value="1"/>
</dbReference>
<dbReference type="Proteomes" id="UP000583752">
    <property type="component" value="Unassembled WGS sequence"/>
</dbReference>